<keyword evidence="1" id="KW-0732">Signal</keyword>
<accession>A0A1I8ACY3</accession>
<proteinExistence type="predicted"/>
<evidence type="ECO:0000256" key="1">
    <source>
        <dbReference type="SAM" id="SignalP"/>
    </source>
</evidence>
<reference evidence="3" key="1">
    <citation type="submission" date="2016-11" db="UniProtKB">
        <authorList>
            <consortium name="WormBaseParasite"/>
        </authorList>
    </citation>
    <scope>IDENTIFICATION</scope>
</reference>
<dbReference type="AlphaFoldDB" id="A0A1I8ACY3"/>
<evidence type="ECO:0000313" key="2">
    <source>
        <dbReference type="Proteomes" id="UP000095287"/>
    </source>
</evidence>
<organism evidence="2 3">
    <name type="scientific">Steinernema glaseri</name>
    <dbReference type="NCBI Taxonomy" id="37863"/>
    <lineage>
        <taxon>Eukaryota</taxon>
        <taxon>Metazoa</taxon>
        <taxon>Ecdysozoa</taxon>
        <taxon>Nematoda</taxon>
        <taxon>Chromadorea</taxon>
        <taxon>Rhabditida</taxon>
        <taxon>Tylenchina</taxon>
        <taxon>Panagrolaimomorpha</taxon>
        <taxon>Strongyloidoidea</taxon>
        <taxon>Steinernematidae</taxon>
        <taxon>Steinernema</taxon>
    </lineage>
</organism>
<dbReference type="WBParaSite" id="L893_g417.t1">
    <property type="protein sequence ID" value="L893_g417.t1"/>
    <property type="gene ID" value="L893_g417"/>
</dbReference>
<name>A0A1I8ACY3_9BILA</name>
<dbReference type="Proteomes" id="UP000095287">
    <property type="component" value="Unplaced"/>
</dbReference>
<evidence type="ECO:0000313" key="3">
    <source>
        <dbReference type="WBParaSite" id="L893_g417.t1"/>
    </source>
</evidence>
<protein>
    <submittedName>
        <fullName evidence="3">Secreted protein</fullName>
    </submittedName>
</protein>
<feature type="chain" id="PRO_5009314481" evidence="1">
    <location>
        <begin position="20"/>
        <end position="91"/>
    </location>
</feature>
<keyword evidence="2" id="KW-1185">Reference proteome</keyword>
<sequence>MSILRLVLLLVAAIASAFGRIEYGYGYGKYVAPIPYGYDKAPVVPHAILVPQRSSDVNVAITMTTTMATTAEDITVEAVSDADSNSTTETV</sequence>
<feature type="signal peptide" evidence="1">
    <location>
        <begin position="1"/>
        <end position="19"/>
    </location>
</feature>